<dbReference type="OMA" id="ENDKFTM"/>
<dbReference type="InterPro" id="IPR006162">
    <property type="entry name" value="Ppantetheine_attach_site"/>
</dbReference>
<feature type="domain" description="Carrier" evidence="4">
    <location>
        <begin position="530"/>
        <end position="605"/>
    </location>
</feature>
<dbReference type="InterPro" id="IPR000873">
    <property type="entry name" value="AMP-dep_synth/lig_dom"/>
</dbReference>
<dbReference type="FunFam" id="3.40.50.720:FF:000047">
    <property type="entry name" value="NADP-dependent L-serine/L-allo-threonine dehydrogenase"/>
    <property type="match status" value="1"/>
</dbReference>
<dbReference type="Gene3D" id="3.40.50.12780">
    <property type="entry name" value="N-terminal domain of ligase-like"/>
    <property type="match status" value="1"/>
</dbReference>
<protein>
    <recommendedName>
        <fullName evidence="4">Carrier domain-containing protein</fullName>
    </recommendedName>
</protein>
<dbReference type="PROSITE" id="PS00061">
    <property type="entry name" value="ADH_SHORT"/>
    <property type="match status" value="1"/>
</dbReference>
<dbReference type="EnsemblMetazoa" id="CapteT168750">
    <property type="protein sequence ID" value="CapteP168750"/>
    <property type="gene ID" value="CapteG168750"/>
</dbReference>
<dbReference type="PRINTS" id="PR00080">
    <property type="entry name" value="SDRFAMILY"/>
</dbReference>
<dbReference type="CDD" id="cd05235">
    <property type="entry name" value="SDR_e1"/>
    <property type="match status" value="1"/>
</dbReference>
<dbReference type="OrthoDB" id="416786at2759"/>
<dbReference type="SUPFAM" id="SSF56801">
    <property type="entry name" value="Acetyl-CoA synthetase-like"/>
    <property type="match status" value="1"/>
</dbReference>
<dbReference type="Pfam" id="PF07993">
    <property type="entry name" value="NAD_binding_4"/>
    <property type="match status" value="1"/>
</dbReference>
<dbReference type="Pfam" id="PF00550">
    <property type="entry name" value="PP-binding"/>
    <property type="match status" value="1"/>
</dbReference>
<accession>R7THH8</accession>
<dbReference type="SUPFAM" id="SSF51735">
    <property type="entry name" value="NAD(P)-binding Rossmann-fold domains"/>
    <property type="match status" value="2"/>
</dbReference>
<dbReference type="InterPro" id="IPR010080">
    <property type="entry name" value="Thioester_reductase-like_dom"/>
</dbReference>
<evidence type="ECO:0000313" key="7">
    <source>
        <dbReference type="Proteomes" id="UP000014760"/>
    </source>
</evidence>
<reference evidence="6" key="3">
    <citation type="submission" date="2015-06" db="UniProtKB">
        <authorList>
            <consortium name="EnsemblMetazoa"/>
        </authorList>
    </citation>
    <scope>IDENTIFICATION</scope>
</reference>
<dbReference type="FunFam" id="1.10.1200.10:FF:000005">
    <property type="entry name" value="Nonribosomal peptide synthetase 1"/>
    <property type="match status" value="1"/>
</dbReference>
<dbReference type="InterPro" id="IPR042099">
    <property type="entry name" value="ANL_N_sf"/>
</dbReference>
<dbReference type="STRING" id="283909.R7THH8"/>
<dbReference type="PROSITE" id="PS00455">
    <property type="entry name" value="AMP_BINDING"/>
    <property type="match status" value="1"/>
</dbReference>
<dbReference type="Gene3D" id="3.40.50.1820">
    <property type="entry name" value="alpha/beta hydrolase"/>
    <property type="match status" value="1"/>
</dbReference>
<dbReference type="Gene3D" id="3.30.300.30">
    <property type="match status" value="1"/>
</dbReference>
<evidence type="ECO:0000259" key="4">
    <source>
        <dbReference type="PROSITE" id="PS50075"/>
    </source>
</evidence>
<evidence type="ECO:0000313" key="5">
    <source>
        <dbReference type="EMBL" id="ELT91031.1"/>
    </source>
</evidence>
<dbReference type="InterPro" id="IPR009081">
    <property type="entry name" value="PP-bd_ACP"/>
</dbReference>
<dbReference type="InterPro" id="IPR036291">
    <property type="entry name" value="NAD(P)-bd_dom_sf"/>
</dbReference>
<dbReference type="Pfam" id="PF13193">
    <property type="entry name" value="AMP-binding_C"/>
    <property type="match status" value="1"/>
</dbReference>
<reference evidence="7" key="1">
    <citation type="submission" date="2012-12" db="EMBL/GenBank/DDBJ databases">
        <authorList>
            <person name="Hellsten U."/>
            <person name="Grimwood J."/>
            <person name="Chapman J.A."/>
            <person name="Shapiro H."/>
            <person name="Aerts A."/>
            <person name="Otillar R.P."/>
            <person name="Terry A.Y."/>
            <person name="Boore J.L."/>
            <person name="Simakov O."/>
            <person name="Marletaz F."/>
            <person name="Cho S.-J."/>
            <person name="Edsinger-Gonzales E."/>
            <person name="Havlak P."/>
            <person name="Kuo D.-H."/>
            <person name="Larsson T."/>
            <person name="Lv J."/>
            <person name="Arendt D."/>
            <person name="Savage R."/>
            <person name="Osoegawa K."/>
            <person name="de Jong P."/>
            <person name="Lindberg D.R."/>
            <person name="Seaver E.C."/>
            <person name="Weisblat D.A."/>
            <person name="Putnam N.H."/>
            <person name="Grigoriev I.V."/>
            <person name="Rokhsar D.S."/>
        </authorList>
    </citation>
    <scope>NUCLEOTIDE SEQUENCE</scope>
    <source>
        <strain evidence="7">I ESC-2004</strain>
    </source>
</reference>
<keyword evidence="1" id="KW-0596">Phosphopantetheine</keyword>
<sequence length="1268" mass="140352">MENFKYEDQGLLHEMFMRQAKETPDRIAVVSPGENRQLTYKELDDVTDVLATNMRINGVREDCIVGIYMEKCLNYTISYIAALKAGGAYMPIDISYPSTLIGDILSDAQPTIVCVASALASNLPDNQKVIVMDVNWVETLKKANAEHPPFTSPPVVTLDSLAYVVYSSGTTGRPKGIQCPHRGSVFSYHHRHLFSPYSEDDQREASNIFFTWEMLRPLLKGATMFIVPDTVIYDPVLLCQFLEEHRISRILFTPSLLEAVLDADGVDVAHSLSSMRVIIFCGEVVTTGLLERCMKVLPSVRFLNLYSISEAHDVTIGDLSECIRDKKFCPVGKLLPSVQVVIFNDEMQAQPVGVAGEIYIGGPTLARGYLNRPELNKTRFIMKPDGVPDKVPDRLYKAGDWGYLLSDGSFEICGRCDSMVKIRGYSIEIQAVEAALLNLPMVKACVVLVEGEEGQDKNLVAYVVPESQENVVTKKEVRASLKKHLPFYMIPSYFVFLESIPLLAASGKLDKKALPPIEKSEGIEVDPEGLPTTPTEKSLVPLWADILSLKSVDIHESFFDLGGHSLLATKLLSRVRSEFNVELAVHDLFIHSSVSAMAKVIDSHAAGNANNLVSPVPTVDLLKEVATFWRGMQYGKQWNKAQVLLTGATGFLGAFLLRDLLLTTKCHVYCLLRESPDMTEKQRLLKTLEGFGIVKKEEGLDDKIRARFESRVTCVAGDVGLVNMGLSEDGYAYLCSDVDAVIHAAAYVNLIYPYQALHGPNVLGTQNIIQFAWTNKIKPLYHISTDAVFPAGEQSCSETSDMNVYADRLTDGYSQSKWVGEQLVLKAIERGLPAAVYRLGNLSGESEHGVWNPQDFNLLMIQGCLNAGMAPKIPWDVEMTPVNFVSSFIVDMTQRLSLVLGKIFHLMNCNTVKSQWLFEWIHGHGYPLKMVPFETWVKRCVLIRRSDQGYSIRILPNGVSLVRLDESFFANPRSYTQENTEKVLEILGKSYPRITNPLLSSYFEGLSRRRVIPRRRTNTILDRPLEGKVAIVTGASSGIGAAISRQLAAAGASVAMAARREEKLEEIKDEIDSNGGISIAVKCDVIDRKQVGEMVERTETTLGPVDILVNNAGIMYYTMMKNLHEDQWDRQVDLNCKGPLNCVGAVLDGMLKRQTGHIVNITSDAARRGFAGLAVYSGTKFFLEGFSQALRCELAQTGVKVTTIQPGDVRTELFTHTSDEEARAAFDGSASTTILEPSDIGRAVVYAVTQPAYASVNEILIEPRGAPI</sequence>
<dbReference type="GO" id="GO:0006629">
    <property type="term" value="P:lipid metabolic process"/>
    <property type="evidence" value="ECO:0007669"/>
    <property type="project" value="UniProtKB-ARBA"/>
</dbReference>
<dbReference type="InterPro" id="IPR002347">
    <property type="entry name" value="SDR_fam"/>
</dbReference>
<reference evidence="5 7" key="2">
    <citation type="journal article" date="2013" name="Nature">
        <title>Insights into bilaterian evolution from three spiralian genomes.</title>
        <authorList>
            <person name="Simakov O."/>
            <person name="Marletaz F."/>
            <person name="Cho S.J."/>
            <person name="Edsinger-Gonzales E."/>
            <person name="Havlak P."/>
            <person name="Hellsten U."/>
            <person name="Kuo D.H."/>
            <person name="Larsson T."/>
            <person name="Lv J."/>
            <person name="Arendt D."/>
            <person name="Savage R."/>
            <person name="Osoegawa K."/>
            <person name="de Jong P."/>
            <person name="Grimwood J."/>
            <person name="Chapman J.A."/>
            <person name="Shapiro H."/>
            <person name="Aerts A."/>
            <person name="Otillar R.P."/>
            <person name="Terry A.Y."/>
            <person name="Boore J.L."/>
            <person name="Grigoriev I.V."/>
            <person name="Lindberg D.R."/>
            <person name="Seaver E.C."/>
            <person name="Weisblat D.A."/>
            <person name="Putnam N.H."/>
            <person name="Rokhsar D.S."/>
        </authorList>
    </citation>
    <scope>NUCLEOTIDE SEQUENCE</scope>
    <source>
        <strain evidence="5 7">I ESC-2004</strain>
    </source>
</reference>
<dbReference type="SUPFAM" id="SSF47336">
    <property type="entry name" value="ACP-like"/>
    <property type="match status" value="1"/>
</dbReference>
<proteinExistence type="predicted"/>
<dbReference type="AlphaFoldDB" id="R7THH8"/>
<name>R7THH8_CAPTE</name>
<dbReference type="EMBL" id="KB310677">
    <property type="protein sequence ID" value="ELT91031.1"/>
    <property type="molecule type" value="Genomic_DNA"/>
</dbReference>
<dbReference type="PROSITE" id="PS50075">
    <property type="entry name" value="CARRIER"/>
    <property type="match status" value="1"/>
</dbReference>
<dbReference type="PANTHER" id="PTHR44845:SF6">
    <property type="entry name" value="BETA-ALANINE-ACTIVATING ENZYME"/>
    <property type="match status" value="1"/>
</dbReference>
<evidence type="ECO:0000256" key="1">
    <source>
        <dbReference type="ARBA" id="ARBA00022450"/>
    </source>
</evidence>
<dbReference type="CDD" id="cd05930">
    <property type="entry name" value="A_NRPS"/>
    <property type="match status" value="1"/>
</dbReference>
<dbReference type="InterPro" id="IPR025110">
    <property type="entry name" value="AMP-bd_C"/>
</dbReference>
<dbReference type="InterPro" id="IPR013120">
    <property type="entry name" value="FAR_NAD-bd"/>
</dbReference>
<dbReference type="InterPro" id="IPR020904">
    <property type="entry name" value="Sc_DH/Rdtase_CS"/>
</dbReference>
<dbReference type="PRINTS" id="PR00081">
    <property type="entry name" value="GDHRDH"/>
</dbReference>
<dbReference type="HOGENOM" id="CLU_000022_2_17_1"/>
<dbReference type="InterPro" id="IPR020845">
    <property type="entry name" value="AMP-binding_CS"/>
</dbReference>
<evidence type="ECO:0000256" key="3">
    <source>
        <dbReference type="ARBA" id="ARBA00023002"/>
    </source>
</evidence>
<dbReference type="Proteomes" id="UP000014760">
    <property type="component" value="Unassembled WGS sequence"/>
</dbReference>
<dbReference type="InterPro" id="IPR045851">
    <property type="entry name" value="AMP-bd_C_sf"/>
</dbReference>
<keyword evidence="2" id="KW-0597">Phosphoprotein</keyword>
<dbReference type="GO" id="GO:0016616">
    <property type="term" value="F:oxidoreductase activity, acting on the CH-OH group of donors, NAD or NADP as acceptor"/>
    <property type="evidence" value="ECO:0007669"/>
    <property type="project" value="UniProtKB-ARBA"/>
</dbReference>
<keyword evidence="7" id="KW-1185">Reference proteome</keyword>
<gene>
    <name evidence="5" type="ORF">CAPTEDRAFT_168750</name>
</gene>
<dbReference type="InterPro" id="IPR036736">
    <property type="entry name" value="ACP-like_sf"/>
</dbReference>
<evidence type="ECO:0000256" key="2">
    <source>
        <dbReference type="ARBA" id="ARBA00022553"/>
    </source>
</evidence>
<dbReference type="PROSITE" id="PS00012">
    <property type="entry name" value="PHOSPHOPANTETHEINE"/>
    <property type="match status" value="1"/>
</dbReference>
<keyword evidence="3" id="KW-0560">Oxidoreductase</keyword>
<evidence type="ECO:0000313" key="6">
    <source>
        <dbReference type="EnsemblMetazoa" id="CapteP168750"/>
    </source>
</evidence>
<dbReference type="PANTHER" id="PTHR44845">
    <property type="entry name" value="CARRIER DOMAIN-CONTAINING PROTEIN"/>
    <property type="match status" value="1"/>
</dbReference>
<dbReference type="NCBIfam" id="TIGR01746">
    <property type="entry name" value="Thioester-redct"/>
    <property type="match status" value="1"/>
</dbReference>
<dbReference type="SMART" id="SM00822">
    <property type="entry name" value="PKS_KR"/>
    <property type="match status" value="1"/>
</dbReference>
<dbReference type="Pfam" id="PF00501">
    <property type="entry name" value="AMP-binding"/>
    <property type="match status" value="1"/>
</dbReference>
<dbReference type="EMBL" id="AMQN01014017">
    <property type="status" value="NOT_ANNOTATED_CDS"/>
    <property type="molecule type" value="Genomic_DNA"/>
</dbReference>
<dbReference type="InterPro" id="IPR057326">
    <property type="entry name" value="KR_dom"/>
</dbReference>
<dbReference type="InterPro" id="IPR029058">
    <property type="entry name" value="AB_hydrolase_fold"/>
</dbReference>
<organism evidence="5">
    <name type="scientific">Capitella teleta</name>
    <name type="common">Polychaete worm</name>
    <dbReference type="NCBI Taxonomy" id="283909"/>
    <lineage>
        <taxon>Eukaryota</taxon>
        <taxon>Metazoa</taxon>
        <taxon>Spiralia</taxon>
        <taxon>Lophotrochozoa</taxon>
        <taxon>Annelida</taxon>
        <taxon>Polychaeta</taxon>
        <taxon>Sedentaria</taxon>
        <taxon>Scolecida</taxon>
        <taxon>Capitellidae</taxon>
        <taxon>Capitella</taxon>
    </lineage>
</organism>
<dbReference type="Gene3D" id="3.40.50.720">
    <property type="entry name" value="NAD(P)-binding Rossmann-like Domain"/>
    <property type="match status" value="2"/>
</dbReference>
<dbReference type="Pfam" id="PF00106">
    <property type="entry name" value="adh_short"/>
    <property type="match status" value="1"/>
</dbReference>